<feature type="region of interest" description="Disordered" evidence="1">
    <location>
        <begin position="110"/>
        <end position="135"/>
    </location>
</feature>
<proteinExistence type="predicted"/>
<feature type="signal peptide" evidence="2">
    <location>
        <begin position="1"/>
        <end position="20"/>
    </location>
</feature>
<keyword evidence="2" id="KW-0732">Signal</keyword>
<keyword evidence="4" id="KW-1185">Reference proteome</keyword>
<organism evidence="3 4">
    <name type="scientific">Trametes coccinea (strain BRFM310)</name>
    <name type="common">Pycnoporus coccineus</name>
    <dbReference type="NCBI Taxonomy" id="1353009"/>
    <lineage>
        <taxon>Eukaryota</taxon>
        <taxon>Fungi</taxon>
        <taxon>Dikarya</taxon>
        <taxon>Basidiomycota</taxon>
        <taxon>Agaricomycotina</taxon>
        <taxon>Agaricomycetes</taxon>
        <taxon>Polyporales</taxon>
        <taxon>Polyporaceae</taxon>
        <taxon>Trametes</taxon>
    </lineage>
</organism>
<feature type="region of interest" description="Disordered" evidence="1">
    <location>
        <begin position="47"/>
        <end position="76"/>
    </location>
</feature>
<gene>
    <name evidence="3" type="ORF">PYCCODRAFT_1431105</name>
</gene>
<dbReference type="Proteomes" id="UP000193067">
    <property type="component" value="Unassembled WGS sequence"/>
</dbReference>
<dbReference type="AlphaFoldDB" id="A0A1Y2J0K8"/>
<evidence type="ECO:0000313" key="3">
    <source>
        <dbReference type="EMBL" id="OSD06916.1"/>
    </source>
</evidence>
<feature type="region of interest" description="Disordered" evidence="1">
    <location>
        <begin position="154"/>
        <end position="181"/>
    </location>
</feature>
<evidence type="ECO:0000313" key="4">
    <source>
        <dbReference type="Proteomes" id="UP000193067"/>
    </source>
</evidence>
<sequence>MRVSTLSAVCAAALVLPASAAPLSETTMVVLPVVGATVTLELKGPSELPNAPISMPNAPQPTLPTEKSFKSNRLSKSKLARLPRAADFRQADYGVNPNVTFSELPVVQNVEATPSGTAPPVPLNTHRRRSEEDWEAARLKPDAYYSEADSAASGDISDAAAPSTGISPDSDAAAAAPSVAAAPVKPPVKVSSLQDTKPGDLPVTPDLSTPSQLLGSGVHSVGASHYEASYATHDALGAMFSEASPAMAQSNAVAKGGNPIRLGKAVANPKPAPGLGSTSKLLRRVLEPSTYTSFVSTPLRRAAGIVNDVLGLGSDAGLGKNTKTAKAADPKRLGVQSHDLQLSTDPVVPDRPDPTLNMSDPYVAAEEARRRRVGMVNIDSNRPGVPPPAPLTTEDLPANVTATNGTVGAVDKETKSEKKEAGAVQLDKAAKNATAVA</sequence>
<feature type="compositionally biased region" description="Basic and acidic residues" evidence="1">
    <location>
        <begin position="410"/>
        <end position="421"/>
    </location>
</feature>
<reference evidence="3 4" key="1">
    <citation type="journal article" date="2015" name="Biotechnol. Biofuels">
        <title>Enhanced degradation of softwood versus hardwood by the white-rot fungus Pycnoporus coccineus.</title>
        <authorList>
            <person name="Couturier M."/>
            <person name="Navarro D."/>
            <person name="Chevret D."/>
            <person name="Henrissat B."/>
            <person name="Piumi F."/>
            <person name="Ruiz-Duenas F.J."/>
            <person name="Martinez A.T."/>
            <person name="Grigoriev I.V."/>
            <person name="Riley R."/>
            <person name="Lipzen A."/>
            <person name="Berrin J.G."/>
            <person name="Master E.R."/>
            <person name="Rosso M.N."/>
        </authorList>
    </citation>
    <scope>NUCLEOTIDE SEQUENCE [LARGE SCALE GENOMIC DNA]</scope>
    <source>
        <strain evidence="3 4">BRFM310</strain>
    </source>
</reference>
<evidence type="ECO:0000256" key="1">
    <source>
        <dbReference type="SAM" id="MobiDB-lite"/>
    </source>
</evidence>
<dbReference type="OrthoDB" id="2752383at2759"/>
<dbReference type="EMBL" id="KZ084089">
    <property type="protein sequence ID" value="OSD06916.1"/>
    <property type="molecule type" value="Genomic_DNA"/>
</dbReference>
<name>A0A1Y2J0K8_TRAC3</name>
<protein>
    <submittedName>
        <fullName evidence="3">Uncharacterized protein</fullName>
    </submittedName>
</protein>
<feature type="region of interest" description="Disordered" evidence="1">
    <location>
        <begin position="377"/>
        <end position="437"/>
    </location>
</feature>
<feature type="chain" id="PRO_5012847491" evidence="2">
    <location>
        <begin position="21"/>
        <end position="437"/>
    </location>
</feature>
<evidence type="ECO:0000256" key="2">
    <source>
        <dbReference type="SAM" id="SignalP"/>
    </source>
</evidence>
<accession>A0A1Y2J0K8</accession>